<reference evidence="6 7" key="1">
    <citation type="journal article" date="2017" name="BMC Genomics">
        <title>Comparative genomic and phylogenomic analyses of the Bifidobacteriaceae family.</title>
        <authorList>
            <person name="Lugli G.A."/>
            <person name="Milani C."/>
            <person name="Turroni F."/>
            <person name="Duranti S."/>
            <person name="Mancabelli L."/>
            <person name="Mangifesta M."/>
            <person name="Ferrario C."/>
            <person name="Modesto M."/>
            <person name="Mattarelli P."/>
            <person name="Jiri K."/>
            <person name="van Sinderen D."/>
            <person name="Ventura M."/>
        </authorList>
    </citation>
    <scope>NUCLEOTIDE SEQUENCE [LARGE SCALE GENOMIC DNA]</scope>
    <source>
        <strain evidence="6 7">DSM 100201</strain>
    </source>
</reference>
<dbReference type="Pfam" id="PF00005">
    <property type="entry name" value="ABC_tran"/>
    <property type="match status" value="1"/>
</dbReference>
<keyword evidence="4" id="KW-0812">Transmembrane</keyword>
<evidence type="ECO:0000256" key="2">
    <source>
        <dbReference type="ARBA" id="ARBA00022741"/>
    </source>
</evidence>
<dbReference type="PROSITE" id="PS50893">
    <property type="entry name" value="ABC_TRANSPORTER_2"/>
    <property type="match status" value="1"/>
</dbReference>
<evidence type="ECO:0000313" key="6">
    <source>
        <dbReference type="EMBL" id="OZG57891.1"/>
    </source>
</evidence>
<keyword evidence="4" id="KW-1133">Transmembrane helix</keyword>
<dbReference type="GO" id="GO:0016887">
    <property type="term" value="F:ATP hydrolysis activity"/>
    <property type="evidence" value="ECO:0007669"/>
    <property type="project" value="InterPro"/>
</dbReference>
<dbReference type="GO" id="GO:0005524">
    <property type="term" value="F:ATP binding"/>
    <property type="evidence" value="ECO:0007669"/>
    <property type="project" value="UniProtKB-KW"/>
</dbReference>
<dbReference type="Proteomes" id="UP000216444">
    <property type="component" value="Unassembled WGS sequence"/>
</dbReference>
<feature type="domain" description="ABC transporter" evidence="5">
    <location>
        <begin position="191"/>
        <end position="422"/>
    </location>
</feature>
<evidence type="ECO:0000256" key="4">
    <source>
        <dbReference type="SAM" id="Phobius"/>
    </source>
</evidence>
<comment type="caution">
    <text evidence="6">The sequence shown here is derived from an EMBL/GenBank/DDBJ whole genome shotgun (WGS) entry which is preliminary data.</text>
</comment>
<keyword evidence="3 6" id="KW-0067">ATP-binding</keyword>
<feature type="transmembrane region" description="Helical" evidence="4">
    <location>
        <begin position="91"/>
        <end position="119"/>
    </location>
</feature>
<feature type="transmembrane region" description="Helical" evidence="4">
    <location>
        <begin position="45"/>
        <end position="70"/>
    </location>
</feature>
<dbReference type="InterPro" id="IPR003593">
    <property type="entry name" value="AAA+_ATPase"/>
</dbReference>
<organism evidence="6 7">
    <name type="scientific">Bifidobacterium tissieri</name>
    <dbReference type="NCBI Taxonomy" id="1630162"/>
    <lineage>
        <taxon>Bacteria</taxon>
        <taxon>Bacillati</taxon>
        <taxon>Actinomycetota</taxon>
        <taxon>Actinomycetes</taxon>
        <taxon>Bifidobacteriales</taxon>
        <taxon>Bifidobacteriaceae</taxon>
        <taxon>Bifidobacterium</taxon>
    </lineage>
</organism>
<keyword evidence="7" id="KW-1185">Reference proteome</keyword>
<evidence type="ECO:0000256" key="3">
    <source>
        <dbReference type="ARBA" id="ARBA00022840"/>
    </source>
</evidence>
<keyword evidence="2" id="KW-0547">Nucleotide-binding</keyword>
<dbReference type="CDD" id="cd03230">
    <property type="entry name" value="ABC_DR_subfamily_A"/>
    <property type="match status" value="1"/>
</dbReference>
<dbReference type="RefSeq" id="WP_245819327.1">
    <property type="nucleotide sequence ID" value="NZ_MWWV01000006.1"/>
</dbReference>
<dbReference type="PANTHER" id="PTHR42939">
    <property type="entry name" value="ABC TRANSPORTER ATP-BINDING PROTEIN ALBC-RELATED"/>
    <property type="match status" value="1"/>
</dbReference>
<feature type="transmembrane region" description="Helical" evidence="4">
    <location>
        <begin position="131"/>
        <end position="152"/>
    </location>
</feature>
<keyword evidence="4" id="KW-0472">Membrane</keyword>
<dbReference type="InterPro" id="IPR051782">
    <property type="entry name" value="ABC_Transporter_VariousFunc"/>
</dbReference>
<dbReference type="SUPFAM" id="SSF52540">
    <property type="entry name" value="P-loop containing nucleoside triphosphate hydrolases"/>
    <property type="match status" value="1"/>
</dbReference>
<dbReference type="InterPro" id="IPR027417">
    <property type="entry name" value="P-loop_NTPase"/>
</dbReference>
<dbReference type="AlphaFoldDB" id="A0A261FFD3"/>
<dbReference type="PANTHER" id="PTHR42939:SF1">
    <property type="entry name" value="ABC TRANSPORTER ATP-BINDING PROTEIN ALBC-RELATED"/>
    <property type="match status" value="1"/>
</dbReference>
<evidence type="ECO:0000313" key="7">
    <source>
        <dbReference type="Proteomes" id="UP000216444"/>
    </source>
</evidence>
<dbReference type="Gene3D" id="3.40.50.300">
    <property type="entry name" value="P-loop containing nucleotide triphosphate hydrolases"/>
    <property type="match status" value="1"/>
</dbReference>
<feature type="transmembrane region" description="Helical" evidence="4">
    <location>
        <begin position="16"/>
        <end position="39"/>
    </location>
</feature>
<evidence type="ECO:0000259" key="5">
    <source>
        <dbReference type="PROSITE" id="PS50893"/>
    </source>
</evidence>
<accession>A0A261FFD3</accession>
<dbReference type="EMBL" id="MWWV01000006">
    <property type="protein sequence ID" value="OZG57891.1"/>
    <property type="molecule type" value="Genomic_DNA"/>
</dbReference>
<dbReference type="InterPro" id="IPR003439">
    <property type="entry name" value="ABC_transporter-like_ATP-bd"/>
</dbReference>
<keyword evidence="1" id="KW-0813">Transport</keyword>
<sequence length="446" mass="48432">MKAILYKDLLQIRRNTGLLIMLIVAGTLSVLLIGTAAIIRPGVVLAGIMLQATLITFLMSVVPTCAMELIRSDIGNGTLAAFKASGRPNRQYLIAQMIAALVPSGTLGALIVLVFRALVPSLHTVIAGEQGLLLTVEPLLAALILFLWSIFFKGKVLIMTTTTTAQSLTSSPTTGGTQSSADRMAHSPIAVSVRDMTFGYQKSKPVLSHISLDVPAGQSIGILGYNGVGKTTLFGVILGLLRPQHGDAVINADVFPSMRDVFQLTDSNNLTADLTVRENIRFRTMLYATREHPNPVDLAHLEDLPMVKAFEIGDHLDKKVKELSSGLKKRAGIVTGMLFDPKLIMLDEPTNAVDPLTRQLLIELMRQLRADGRTIMTITHDLDYCWSVTDRVVILDNKHLVKDCMTHDFADYQAFTEAVTLGRGKTDVDFGLHAGKAISDTTSTTK</sequence>
<protein>
    <submittedName>
        <fullName evidence="6">ATP-binding protein of ABC transporter system</fullName>
    </submittedName>
</protein>
<proteinExistence type="predicted"/>
<dbReference type="SMART" id="SM00382">
    <property type="entry name" value="AAA"/>
    <property type="match status" value="1"/>
</dbReference>
<gene>
    <name evidence="6" type="ORF">BTIS_1132</name>
</gene>
<evidence type="ECO:0000256" key="1">
    <source>
        <dbReference type="ARBA" id="ARBA00022448"/>
    </source>
</evidence>
<name>A0A261FFD3_9BIFI</name>